<evidence type="ECO:0000256" key="7">
    <source>
        <dbReference type="ARBA" id="ARBA00025178"/>
    </source>
</evidence>
<evidence type="ECO:0000256" key="8">
    <source>
        <dbReference type="SAM" id="MobiDB-lite"/>
    </source>
</evidence>
<feature type="compositionally biased region" description="Low complexity" evidence="8">
    <location>
        <begin position="156"/>
        <end position="165"/>
    </location>
</feature>
<dbReference type="PANTHER" id="PTHR13581:SF5">
    <property type="entry name" value="MRG_MORF4L-BINDING PROTEIN"/>
    <property type="match status" value="1"/>
</dbReference>
<feature type="compositionally biased region" description="Acidic residues" evidence="8">
    <location>
        <begin position="244"/>
        <end position="272"/>
    </location>
</feature>
<evidence type="ECO:0000256" key="2">
    <source>
        <dbReference type="ARBA" id="ARBA00007117"/>
    </source>
</evidence>
<dbReference type="EMBL" id="VNKQ01000008">
    <property type="protein sequence ID" value="KAG0649338.1"/>
    <property type="molecule type" value="Genomic_DNA"/>
</dbReference>
<comment type="subcellular location">
    <subcellularLocation>
        <location evidence="1">Nucleus</location>
    </subcellularLocation>
</comment>
<name>A0A9P6VKL2_9HELO</name>
<protein>
    <submittedName>
        <fullName evidence="9">Chromatin modification-related EAF7</fullName>
    </submittedName>
</protein>
<keyword evidence="10" id="KW-1185">Reference proteome</keyword>
<feature type="non-terminal residue" evidence="9">
    <location>
        <position position="1"/>
    </location>
</feature>
<dbReference type="GO" id="GO:0005634">
    <property type="term" value="C:nucleus"/>
    <property type="evidence" value="ECO:0007669"/>
    <property type="project" value="UniProtKB-SubCell"/>
</dbReference>
<feature type="region of interest" description="Disordered" evidence="8">
    <location>
        <begin position="1"/>
        <end position="27"/>
    </location>
</feature>
<evidence type="ECO:0000256" key="3">
    <source>
        <dbReference type="ARBA" id="ARBA00022853"/>
    </source>
</evidence>
<dbReference type="Pfam" id="PF07904">
    <property type="entry name" value="Eaf7"/>
    <property type="match status" value="1"/>
</dbReference>
<dbReference type="AlphaFoldDB" id="A0A9P6VKL2"/>
<dbReference type="GO" id="GO:0006357">
    <property type="term" value="P:regulation of transcription by RNA polymerase II"/>
    <property type="evidence" value="ECO:0007669"/>
    <property type="project" value="TreeGrafter"/>
</dbReference>
<gene>
    <name evidence="9" type="ORF">D0Z07_4387</name>
</gene>
<dbReference type="InterPro" id="IPR012423">
    <property type="entry name" value="Eaf7/MRGBP"/>
</dbReference>
<organism evidence="9 10">
    <name type="scientific">Hyphodiscus hymeniophilus</name>
    <dbReference type="NCBI Taxonomy" id="353542"/>
    <lineage>
        <taxon>Eukaryota</taxon>
        <taxon>Fungi</taxon>
        <taxon>Dikarya</taxon>
        <taxon>Ascomycota</taxon>
        <taxon>Pezizomycotina</taxon>
        <taxon>Leotiomycetes</taxon>
        <taxon>Helotiales</taxon>
        <taxon>Hyphodiscaceae</taxon>
        <taxon>Hyphodiscus</taxon>
    </lineage>
</organism>
<evidence type="ECO:0000313" key="10">
    <source>
        <dbReference type="Proteomes" id="UP000785200"/>
    </source>
</evidence>
<reference evidence="9" key="1">
    <citation type="submission" date="2019-07" db="EMBL/GenBank/DDBJ databases">
        <title>Hyphodiscus hymeniophilus genome sequencing and assembly.</title>
        <authorList>
            <person name="Kramer G."/>
            <person name="Nodwell J."/>
        </authorList>
    </citation>
    <scope>NUCLEOTIDE SEQUENCE</scope>
    <source>
        <strain evidence="9">ATCC 34498</strain>
    </source>
</reference>
<proteinExistence type="inferred from homology"/>
<dbReference type="Proteomes" id="UP000785200">
    <property type="component" value="Unassembled WGS sequence"/>
</dbReference>
<comment type="function">
    <text evidence="7">Component of the NuA4 histone acetyltransferase complex which is involved in transcriptional activation of selected genes principally by acetylation of nucleosomal histone H4 and H2A. The NuA4 complex is also involved in DNA repair.</text>
</comment>
<evidence type="ECO:0000256" key="6">
    <source>
        <dbReference type="ARBA" id="ARBA00023242"/>
    </source>
</evidence>
<comment type="similarity">
    <text evidence="2">Belongs to the EAF7 family.</text>
</comment>
<keyword evidence="3" id="KW-0156">Chromatin regulator</keyword>
<evidence type="ECO:0000256" key="1">
    <source>
        <dbReference type="ARBA" id="ARBA00004123"/>
    </source>
</evidence>
<feature type="compositionally biased region" description="Polar residues" evidence="8">
    <location>
        <begin position="205"/>
        <end position="218"/>
    </location>
</feature>
<feature type="region of interest" description="Disordered" evidence="8">
    <location>
        <begin position="153"/>
        <end position="272"/>
    </location>
</feature>
<feature type="compositionally biased region" description="Basic and acidic residues" evidence="8">
    <location>
        <begin position="184"/>
        <end position="202"/>
    </location>
</feature>
<evidence type="ECO:0000256" key="4">
    <source>
        <dbReference type="ARBA" id="ARBA00023015"/>
    </source>
</evidence>
<dbReference type="PANTHER" id="PTHR13581">
    <property type="entry name" value="MRG-BINDING PROTEIN"/>
    <property type="match status" value="1"/>
</dbReference>
<dbReference type="OrthoDB" id="5595141at2759"/>
<evidence type="ECO:0000256" key="5">
    <source>
        <dbReference type="ARBA" id="ARBA00023163"/>
    </source>
</evidence>
<comment type="caution">
    <text evidence="9">The sequence shown here is derived from an EMBL/GenBank/DDBJ whole genome shotgun (WGS) entry which is preliminary data.</text>
</comment>
<keyword evidence="5" id="KW-0804">Transcription</keyword>
<dbReference type="GO" id="GO:0006325">
    <property type="term" value="P:chromatin organization"/>
    <property type="evidence" value="ECO:0007669"/>
    <property type="project" value="UniProtKB-KW"/>
</dbReference>
<evidence type="ECO:0000313" key="9">
    <source>
        <dbReference type="EMBL" id="KAG0649338.1"/>
    </source>
</evidence>
<accession>A0A9P6VKL2</accession>
<sequence length="272" mass="30593">MPPRKKGKGAARAASTPAGDNDTMVIDSPVAETPKSIEEPAKRGDALLDDPWTDEQETSLFKGLMTWKPNGVHKHFRMIALSEHLRNHGYDPRYIKHTRIPGIWTKLRTLYNMDIIDDRENSFEYEEDIKEMFLDFKLPDEDFGERTFMRGKRMGSEAGSSAASSPPRLNASPSPQITKKRKRGETVAKPRDTSIADTDEPRTSPFRSSPPKATTRSGRSTHRSMGRVQAESRSSRQPSKDTTVDEEVDDDADDAEEDDEEAEVEEEPSSPK</sequence>
<keyword evidence="4" id="KW-0805">Transcription regulation</keyword>
<dbReference type="GO" id="GO:0035267">
    <property type="term" value="C:NuA4 histone acetyltransferase complex"/>
    <property type="evidence" value="ECO:0007669"/>
    <property type="project" value="TreeGrafter"/>
</dbReference>
<keyword evidence="6" id="KW-0539">Nucleus</keyword>